<accession>A0A414FWQ8</accession>
<proteinExistence type="predicted"/>
<keyword evidence="1" id="KW-0812">Transmembrane</keyword>
<dbReference type="EMBL" id="QSJG01000008">
    <property type="protein sequence ID" value="RHD55795.1"/>
    <property type="molecule type" value="Genomic_DNA"/>
</dbReference>
<sequence length="506" mass="60210">MERSLQELDSAILQKPMFHKYHEVRLDSFKQELSQTHDLWKAYHLCGSLFYEYLHFQADSSLHYIEQKAQLLSLLKAPHLQDEIHINRAEVYNIKGMYTESLAELQATHPRQMTEGMRRYYYSVYANYYAYLANYHQVEELDSKYKKLSDLYRDSVFMLLPPGTDHEIVFADKLMFSHKPEEAIQKLKEQLRTNKDTKRRVYLYYVLSDAYAMCNDSISQMYYLAQTAIQDLHMSVREYAALQKLGWQLYKQGNLERAYNYLRCSMNDAFDCNSRLRFAEIKDYSIVVNKAYIDMQNQKYVTMRRTVIVTVMLVVLMLASIITLVYWMKKLQRMKRLLAENNEQLTITNHNLAITGKIKEAYIGRYLSHCVEYIEKLNQYRRSLVKLAMASKIEELFKTLRSEKFIKEERENFYKEFDRSFLDLFPNFVNDFNQLLPEDQRTYPKPGELLNTELRVFALIRLGATETANIAYFLGYSLSTVYNYRSRFRLKALHGKDLFEQEVMAL</sequence>
<evidence type="ECO:0000256" key="1">
    <source>
        <dbReference type="SAM" id="Phobius"/>
    </source>
</evidence>
<feature type="domain" description="DUF6377" evidence="2">
    <location>
        <begin position="231"/>
        <end position="471"/>
    </location>
</feature>
<name>A0A414FWQ8_9BACT</name>
<keyword evidence="1" id="KW-1133">Transmembrane helix</keyword>
<gene>
    <name evidence="3" type="ORF">DW789_05650</name>
</gene>
<organism evidence="3 4">
    <name type="scientific">Phocaeicola plebeius</name>
    <dbReference type="NCBI Taxonomy" id="310297"/>
    <lineage>
        <taxon>Bacteria</taxon>
        <taxon>Pseudomonadati</taxon>
        <taxon>Bacteroidota</taxon>
        <taxon>Bacteroidia</taxon>
        <taxon>Bacteroidales</taxon>
        <taxon>Bacteroidaceae</taxon>
        <taxon>Phocaeicola</taxon>
    </lineage>
</organism>
<evidence type="ECO:0000259" key="2">
    <source>
        <dbReference type="Pfam" id="PF19904"/>
    </source>
</evidence>
<dbReference type="InterPro" id="IPR045957">
    <property type="entry name" value="DUF6377"/>
</dbReference>
<protein>
    <recommendedName>
        <fullName evidence="2">DUF6377 domain-containing protein</fullName>
    </recommendedName>
</protein>
<dbReference type="AlphaFoldDB" id="A0A414FWQ8"/>
<reference evidence="3 4" key="1">
    <citation type="submission" date="2018-08" db="EMBL/GenBank/DDBJ databases">
        <title>A genome reference for cultivated species of the human gut microbiota.</title>
        <authorList>
            <person name="Zou Y."/>
            <person name="Xue W."/>
            <person name="Luo G."/>
        </authorList>
    </citation>
    <scope>NUCLEOTIDE SEQUENCE [LARGE SCALE GENOMIC DNA]</scope>
    <source>
        <strain evidence="3 4">AM31-10</strain>
    </source>
</reference>
<keyword evidence="1" id="KW-0472">Membrane</keyword>
<dbReference type="Proteomes" id="UP000284361">
    <property type="component" value="Unassembled WGS sequence"/>
</dbReference>
<feature type="transmembrane region" description="Helical" evidence="1">
    <location>
        <begin position="307"/>
        <end position="327"/>
    </location>
</feature>
<dbReference type="RefSeq" id="WP_118164098.1">
    <property type="nucleotide sequence ID" value="NZ_QSJG01000008.1"/>
</dbReference>
<evidence type="ECO:0000313" key="4">
    <source>
        <dbReference type="Proteomes" id="UP000284361"/>
    </source>
</evidence>
<evidence type="ECO:0000313" key="3">
    <source>
        <dbReference type="EMBL" id="RHD55795.1"/>
    </source>
</evidence>
<comment type="caution">
    <text evidence="3">The sequence shown here is derived from an EMBL/GenBank/DDBJ whole genome shotgun (WGS) entry which is preliminary data.</text>
</comment>
<dbReference type="Pfam" id="PF19904">
    <property type="entry name" value="DUF6377"/>
    <property type="match status" value="1"/>
</dbReference>